<keyword evidence="2 7" id="KW-0813">Transport</keyword>
<dbReference type="Gene3D" id="1.10.3720.10">
    <property type="entry name" value="MetI-like"/>
    <property type="match status" value="1"/>
</dbReference>
<dbReference type="PROSITE" id="PS50928">
    <property type="entry name" value="ABC_TM1"/>
    <property type="match status" value="1"/>
</dbReference>
<protein>
    <submittedName>
        <fullName evidence="10">Sugar ABC transporter permease</fullName>
    </submittedName>
</protein>
<feature type="transmembrane region" description="Helical" evidence="7">
    <location>
        <begin position="28"/>
        <end position="53"/>
    </location>
</feature>
<sequence length="306" mass="32994">MTTATPSLSRDKRTRAPRPASRRDSYTGMLMLAPAMLLVAAFVVFPLLFAVVISLTNWPLVGDVEFTGVENYLTAFTDTTFWGSILYTLLFAVVSTVLGVVVGYLLAVLVRSNRRGAGLIRTAVFLPYVIGITSFSFVALLEFRPDSGVLDQILLALGITSAPTPWLLDATSATVLIVLLGAYVGSGFAMIILMSGMQGIPDELYESAQIGGAGRWQQEFQVTVPLVKRYLGLLTVMGFIGAILAFTQFFIITGGGPGTGTLTVMLYVYNKAFGDLQVGYATALSFVVVIIAAILTLIQFRVMRED</sequence>
<dbReference type="RefSeq" id="WP_188731466.1">
    <property type="nucleotide sequence ID" value="NZ_BMKV01000005.1"/>
</dbReference>
<dbReference type="SUPFAM" id="SSF161098">
    <property type="entry name" value="MetI-like"/>
    <property type="match status" value="1"/>
</dbReference>
<feature type="transmembrane region" description="Helical" evidence="7">
    <location>
        <begin position="85"/>
        <end position="110"/>
    </location>
</feature>
<evidence type="ECO:0000256" key="1">
    <source>
        <dbReference type="ARBA" id="ARBA00004651"/>
    </source>
</evidence>
<evidence type="ECO:0000313" key="11">
    <source>
        <dbReference type="Proteomes" id="UP000658754"/>
    </source>
</evidence>
<dbReference type="EMBL" id="BMKV01000005">
    <property type="protein sequence ID" value="GGI90670.1"/>
    <property type="molecule type" value="Genomic_DNA"/>
</dbReference>
<evidence type="ECO:0000256" key="4">
    <source>
        <dbReference type="ARBA" id="ARBA00022692"/>
    </source>
</evidence>
<keyword evidence="11" id="KW-1185">Reference proteome</keyword>
<keyword evidence="5 7" id="KW-1133">Transmembrane helix</keyword>
<feature type="transmembrane region" description="Helical" evidence="7">
    <location>
        <begin position="230"/>
        <end position="252"/>
    </location>
</feature>
<dbReference type="PANTHER" id="PTHR43227">
    <property type="entry name" value="BLL4140 PROTEIN"/>
    <property type="match status" value="1"/>
</dbReference>
<dbReference type="CDD" id="cd06261">
    <property type="entry name" value="TM_PBP2"/>
    <property type="match status" value="1"/>
</dbReference>
<comment type="caution">
    <text evidence="10">The sequence shown here is derived from an EMBL/GenBank/DDBJ whole genome shotgun (WGS) entry which is preliminary data.</text>
</comment>
<keyword evidence="6 7" id="KW-0472">Membrane</keyword>
<accession>A0ABQ2CI99</accession>
<evidence type="ECO:0000256" key="8">
    <source>
        <dbReference type="SAM" id="MobiDB-lite"/>
    </source>
</evidence>
<feature type="region of interest" description="Disordered" evidence="8">
    <location>
        <begin position="1"/>
        <end position="22"/>
    </location>
</feature>
<dbReference type="Proteomes" id="UP000658754">
    <property type="component" value="Unassembled WGS sequence"/>
</dbReference>
<evidence type="ECO:0000256" key="3">
    <source>
        <dbReference type="ARBA" id="ARBA00022475"/>
    </source>
</evidence>
<dbReference type="InterPro" id="IPR000515">
    <property type="entry name" value="MetI-like"/>
</dbReference>
<organism evidence="10 11">
    <name type="scientific">Pseudarthrobacter scleromae</name>
    <dbReference type="NCBI Taxonomy" id="158897"/>
    <lineage>
        <taxon>Bacteria</taxon>
        <taxon>Bacillati</taxon>
        <taxon>Actinomycetota</taxon>
        <taxon>Actinomycetes</taxon>
        <taxon>Micrococcales</taxon>
        <taxon>Micrococcaceae</taxon>
        <taxon>Pseudarthrobacter</taxon>
    </lineage>
</organism>
<gene>
    <name evidence="10" type="ORF">GCM10007175_30170</name>
</gene>
<evidence type="ECO:0000313" key="10">
    <source>
        <dbReference type="EMBL" id="GGI90670.1"/>
    </source>
</evidence>
<evidence type="ECO:0000256" key="7">
    <source>
        <dbReference type="RuleBase" id="RU363032"/>
    </source>
</evidence>
<dbReference type="InterPro" id="IPR035906">
    <property type="entry name" value="MetI-like_sf"/>
</dbReference>
<proteinExistence type="inferred from homology"/>
<feature type="domain" description="ABC transmembrane type-1" evidence="9">
    <location>
        <begin position="85"/>
        <end position="299"/>
    </location>
</feature>
<name>A0ABQ2CI99_9MICC</name>
<reference evidence="11" key="1">
    <citation type="journal article" date="2019" name="Int. J. Syst. Evol. Microbiol.">
        <title>The Global Catalogue of Microorganisms (GCM) 10K type strain sequencing project: providing services to taxonomists for standard genome sequencing and annotation.</title>
        <authorList>
            <consortium name="The Broad Institute Genomics Platform"/>
            <consortium name="The Broad Institute Genome Sequencing Center for Infectious Disease"/>
            <person name="Wu L."/>
            <person name="Ma J."/>
        </authorList>
    </citation>
    <scope>NUCLEOTIDE SEQUENCE [LARGE SCALE GENOMIC DNA]</scope>
    <source>
        <strain evidence="11">CGMCC 1.3601</strain>
    </source>
</reference>
<comment type="subcellular location">
    <subcellularLocation>
        <location evidence="1 7">Cell membrane</location>
        <topology evidence="1 7">Multi-pass membrane protein</topology>
    </subcellularLocation>
</comment>
<dbReference type="PANTHER" id="PTHR43227:SF8">
    <property type="entry name" value="DIACETYLCHITOBIOSE UPTAKE SYSTEM PERMEASE PROTEIN DASB"/>
    <property type="match status" value="1"/>
</dbReference>
<comment type="similarity">
    <text evidence="7">Belongs to the binding-protein-dependent transport system permease family.</text>
</comment>
<feature type="transmembrane region" description="Helical" evidence="7">
    <location>
        <begin position="278"/>
        <end position="298"/>
    </location>
</feature>
<evidence type="ECO:0000256" key="5">
    <source>
        <dbReference type="ARBA" id="ARBA00022989"/>
    </source>
</evidence>
<dbReference type="Pfam" id="PF00528">
    <property type="entry name" value="BPD_transp_1"/>
    <property type="match status" value="1"/>
</dbReference>
<evidence type="ECO:0000256" key="2">
    <source>
        <dbReference type="ARBA" id="ARBA00022448"/>
    </source>
</evidence>
<dbReference type="InterPro" id="IPR050809">
    <property type="entry name" value="UgpAE/MalFG_permease"/>
</dbReference>
<feature type="transmembrane region" description="Helical" evidence="7">
    <location>
        <begin position="122"/>
        <end position="141"/>
    </location>
</feature>
<keyword evidence="4 7" id="KW-0812">Transmembrane</keyword>
<evidence type="ECO:0000259" key="9">
    <source>
        <dbReference type="PROSITE" id="PS50928"/>
    </source>
</evidence>
<evidence type="ECO:0000256" key="6">
    <source>
        <dbReference type="ARBA" id="ARBA00023136"/>
    </source>
</evidence>
<feature type="transmembrane region" description="Helical" evidence="7">
    <location>
        <begin position="173"/>
        <end position="194"/>
    </location>
</feature>
<keyword evidence="3" id="KW-1003">Cell membrane</keyword>